<dbReference type="Gene3D" id="1.20.1720.10">
    <property type="entry name" value="Multidrug resistance protein D"/>
    <property type="match status" value="1"/>
</dbReference>
<dbReference type="PANTHER" id="PTHR42718:SF42">
    <property type="entry name" value="EXPORT PROTEIN"/>
    <property type="match status" value="1"/>
</dbReference>
<dbReference type="AlphaFoldDB" id="I0L732"/>
<dbReference type="Pfam" id="PF07690">
    <property type="entry name" value="MFS_1"/>
    <property type="match status" value="1"/>
</dbReference>
<evidence type="ECO:0000256" key="7">
    <source>
        <dbReference type="SAM" id="MobiDB-lite"/>
    </source>
</evidence>
<keyword evidence="4 8" id="KW-0812">Transmembrane</keyword>
<reference evidence="11" key="1">
    <citation type="journal article" date="2012" name="J. Bacteriol.">
        <title>Genome Sequence of Micromonospora lupini Lupac 08, Isolated from Root Nodules of Lupinus angustifolius.</title>
        <authorList>
            <person name="Alonso-Vega P."/>
            <person name="Normand P."/>
            <person name="Bacigalupe R."/>
            <person name="Pujic P."/>
            <person name="Lajus A."/>
            <person name="Vallenet D."/>
            <person name="Carro L."/>
            <person name="Coll P."/>
            <person name="Trujillo M.E."/>
        </authorList>
    </citation>
    <scope>NUCLEOTIDE SEQUENCE [LARGE SCALE GENOMIC DNA]</scope>
    <source>
        <strain evidence="11">Lupac 08</strain>
    </source>
</reference>
<dbReference type="GO" id="GO:0005886">
    <property type="term" value="C:plasma membrane"/>
    <property type="evidence" value="ECO:0007669"/>
    <property type="project" value="UniProtKB-SubCell"/>
</dbReference>
<dbReference type="InterPro" id="IPR004638">
    <property type="entry name" value="EmrB-like"/>
</dbReference>
<feature type="transmembrane region" description="Helical" evidence="8">
    <location>
        <begin position="330"/>
        <end position="349"/>
    </location>
</feature>
<evidence type="ECO:0000256" key="3">
    <source>
        <dbReference type="ARBA" id="ARBA00022475"/>
    </source>
</evidence>
<dbReference type="SUPFAM" id="SSF103473">
    <property type="entry name" value="MFS general substrate transporter"/>
    <property type="match status" value="1"/>
</dbReference>
<keyword evidence="11" id="KW-1185">Reference proteome</keyword>
<feature type="transmembrane region" description="Helical" evidence="8">
    <location>
        <begin position="229"/>
        <end position="246"/>
    </location>
</feature>
<feature type="region of interest" description="Disordered" evidence="7">
    <location>
        <begin position="500"/>
        <end position="520"/>
    </location>
</feature>
<evidence type="ECO:0000256" key="5">
    <source>
        <dbReference type="ARBA" id="ARBA00022989"/>
    </source>
</evidence>
<feature type="transmembrane region" description="Helical" evidence="8">
    <location>
        <begin position="302"/>
        <end position="323"/>
    </location>
</feature>
<dbReference type="NCBIfam" id="TIGR00711">
    <property type="entry name" value="efflux_EmrB"/>
    <property type="match status" value="1"/>
</dbReference>
<protein>
    <submittedName>
        <fullName evidence="10">Putative multidrug efflux protein</fullName>
    </submittedName>
</protein>
<evidence type="ECO:0000256" key="2">
    <source>
        <dbReference type="ARBA" id="ARBA00022448"/>
    </source>
</evidence>
<evidence type="ECO:0000256" key="4">
    <source>
        <dbReference type="ARBA" id="ARBA00022692"/>
    </source>
</evidence>
<dbReference type="InterPro" id="IPR005829">
    <property type="entry name" value="Sugar_transporter_CS"/>
</dbReference>
<feature type="domain" description="Major facilitator superfamily (MFS) profile" evidence="9">
    <location>
        <begin position="12"/>
        <end position="497"/>
    </location>
</feature>
<feature type="transmembrane region" description="Helical" evidence="8">
    <location>
        <begin position="197"/>
        <end position="217"/>
    </location>
</feature>
<dbReference type="STRING" id="1150864.MILUP08_44504"/>
<evidence type="ECO:0000313" key="11">
    <source>
        <dbReference type="Proteomes" id="UP000003448"/>
    </source>
</evidence>
<dbReference type="CDD" id="cd17321">
    <property type="entry name" value="MFS_MMR_MDR_like"/>
    <property type="match status" value="1"/>
</dbReference>
<sequence length="520" mass="53533">MMRTRIDRRWWMLLAVCLAVLVLSLDFTVLNVALPSISSSLGAGTAELQWIVDAYSLAIAGAMLPSGAIADRIGRKKVMLAGLGLFFVASFAAALSETAGQLIAARAVLGVGSAIILPLTPALVVTTFSGRERTRAMAVFTAAVGAGMPLGPIVGGALLERYSWSSVFWINVPILTIAFAAGLLLIDETRSETPRRLDVVGSILAVVATVALVYGVIRGPGSGWSDGLTIALLIGAVLAIALFVAWERRVAHPLMQLRLFRRPQFTWNTVAIMIVAFALAGVIFVVPLYLQAVRGFDPLGTGLRIIPMMAGLLVSGALATSLDRRFGGKVIVITGLVVMGAGLLLLTRVDDASGYGWLAIGLAGCGFGVGAVMATSLEAAVGSVGDDEAGSGSAVVNTLRQVGSAVAVAAMGSVLSGVYQKDLDPALGGLPSAAADAAKESVFGAAAVAETLGPSGSALLRSAHLAYVDGMSMVMWCCFGLAVVGAALCLAFLPEREPLASVPPRADDESPVRTATRSNG</sequence>
<feature type="transmembrane region" description="Helical" evidence="8">
    <location>
        <begin position="137"/>
        <end position="158"/>
    </location>
</feature>
<dbReference type="GO" id="GO:0022857">
    <property type="term" value="F:transmembrane transporter activity"/>
    <property type="evidence" value="ECO:0007669"/>
    <property type="project" value="InterPro"/>
</dbReference>
<accession>I0L732</accession>
<comment type="caution">
    <text evidence="10">The sequence shown here is derived from an EMBL/GenBank/DDBJ whole genome shotgun (WGS) entry which is preliminary data.</text>
</comment>
<dbReference type="PROSITE" id="PS00216">
    <property type="entry name" value="SUGAR_TRANSPORT_1"/>
    <property type="match status" value="1"/>
</dbReference>
<dbReference type="PANTHER" id="PTHR42718">
    <property type="entry name" value="MAJOR FACILITATOR SUPERFAMILY MULTIDRUG TRANSPORTER MFSC"/>
    <property type="match status" value="1"/>
</dbReference>
<feature type="transmembrane region" description="Helical" evidence="8">
    <location>
        <begin position="102"/>
        <end position="125"/>
    </location>
</feature>
<dbReference type="eggNOG" id="COG0477">
    <property type="taxonomic scope" value="Bacteria"/>
</dbReference>
<evidence type="ECO:0000259" key="9">
    <source>
        <dbReference type="PROSITE" id="PS50850"/>
    </source>
</evidence>
<keyword evidence="5 8" id="KW-1133">Transmembrane helix</keyword>
<dbReference type="InterPro" id="IPR036259">
    <property type="entry name" value="MFS_trans_sf"/>
</dbReference>
<dbReference type="EMBL" id="CAIE01000035">
    <property type="protein sequence ID" value="CCH19629.1"/>
    <property type="molecule type" value="Genomic_DNA"/>
</dbReference>
<keyword evidence="6 8" id="KW-0472">Membrane</keyword>
<feature type="transmembrane region" description="Helical" evidence="8">
    <location>
        <begin position="52"/>
        <end position="71"/>
    </location>
</feature>
<feature type="transmembrane region" description="Helical" evidence="8">
    <location>
        <begin position="267"/>
        <end position="290"/>
    </location>
</feature>
<organism evidence="10 11">
    <name type="scientific">Micromonospora lupini str. Lupac 08</name>
    <dbReference type="NCBI Taxonomy" id="1150864"/>
    <lineage>
        <taxon>Bacteria</taxon>
        <taxon>Bacillati</taxon>
        <taxon>Actinomycetota</taxon>
        <taxon>Actinomycetes</taxon>
        <taxon>Micromonosporales</taxon>
        <taxon>Micromonosporaceae</taxon>
        <taxon>Micromonospora</taxon>
    </lineage>
</organism>
<feature type="transmembrane region" description="Helical" evidence="8">
    <location>
        <begin position="473"/>
        <end position="493"/>
    </location>
</feature>
<dbReference type="Proteomes" id="UP000003448">
    <property type="component" value="Unassembled WGS sequence"/>
</dbReference>
<evidence type="ECO:0000256" key="1">
    <source>
        <dbReference type="ARBA" id="ARBA00004651"/>
    </source>
</evidence>
<dbReference type="PROSITE" id="PS50850">
    <property type="entry name" value="MFS"/>
    <property type="match status" value="1"/>
</dbReference>
<dbReference type="Gene3D" id="1.20.1250.20">
    <property type="entry name" value="MFS general substrate transporter like domains"/>
    <property type="match status" value="1"/>
</dbReference>
<dbReference type="OrthoDB" id="9781469at2"/>
<name>I0L732_9ACTN</name>
<feature type="transmembrane region" description="Helical" evidence="8">
    <location>
        <begin position="78"/>
        <end position="96"/>
    </location>
</feature>
<gene>
    <name evidence="10" type="ORF">MILUP08_44504</name>
</gene>
<evidence type="ECO:0000313" key="10">
    <source>
        <dbReference type="EMBL" id="CCH19629.1"/>
    </source>
</evidence>
<dbReference type="InterPro" id="IPR011701">
    <property type="entry name" value="MFS"/>
</dbReference>
<dbReference type="InterPro" id="IPR020846">
    <property type="entry name" value="MFS_dom"/>
</dbReference>
<evidence type="ECO:0000256" key="8">
    <source>
        <dbReference type="SAM" id="Phobius"/>
    </source>
</evidence>
<evidence type="ECO:0000256" key="6">
    <source>
        <dbReference type="ARBA" id="ARBA00023136"/>
    </source>
</evidence>
<keyword evidence="2" id="KW-0813">Transport</keyword>
<proteinExistence type="predicted"/>
<keyword evidence="3" id="KW-1003">Cell membrane</keyword>
<dbReference type="PRINTS" id="PR01036">
    <property type="entry name" value="TCRTETB"/>
</dbReference>
<feature type="transmembrane region" description="Helical" evidence="8">
    <location>
        <begin position="164"/>
        <end position="185"/>
    </location>
</feature>
<feature type="transmembrane region" description="Helical" evidence="8">
    <location>
        <begin position="355"/>
        <end position="381"/>
    </location>
</feature>
<comment type="subcellular location">
    <subcellularLocation>
        <location evidence="1">Cell membrane</location>
        <topology evidence="1">Multi-pass membrane protein</topology>
    </subcellularLocation>
</comment>